<reference evidence="1" key="1">
    <citation type="journal article" date="2023" name="Science">
        <title>Genome structures resolve the early diversification of teleost fishes.</title>
        <authorList>
            <person name="Parey E."/>
            <person name="Louis A."/>
            <person name="Montfort J."/>
            <person name="Bouchez O."/>
            <person name="Roques C."/>
            <person name="Iampietro C."/>
            <person name="Lluch J."/>
            <person name="Castinel A."/>
            <person name="Donnadieu C."/>
            <person name="Desvignes T."/>
            <person name="Floi Bucao C."/>
            <person name="Jouanno E."/>
            <person name="Wen M."/>
            <person name="Mejri S."/>
            <person name="Dirks R."/>
            <person name="Jansen H."/>
            <person name="Henkel C."/>
            <person name="Chen W.J."/>
            <person name="Zahm M."/>
            <person name="Cabau C."/>
            <person name="Klopp C."/>
            <person name="Thompson A.W."/>
            <person name="Robinson-Rechavi M."/>
            <person name="Braasch I."/>
            <person name="Lecointre G."/>
            <person name="Bobe J."/>
            <person name="Postlethwait J.H."/>
            <person name="Berthelot C."/>
            <person name="Roest Crollius H."/>
            <person name="Guiguen Y."/>
        </authorList>
    </citation>
    <scope>NUCLEOTIDE SEQUENCE</scope>
    <source>
        <strain evidence="1">Concon-B</strain>
    </source>
</reference>
<proteinExistence type="predicted"/>
<dbReference type="Proteomes" id="UP001152803">
    <property type="component" value="Unassembled WGS sequence"/>
</dbReference>
<organism evidence="1 2">
    <name type="scientific">Conger conger</name>
    <name type="common">Conger eel</name>
    <name type="synonym">Muraena conger</name>
    <dbReference type="NCBI Taxonomy" id="82655"/>
    <lineage>
        <taxon>Eukaryota</taxon>
        <taxon>Metazoa</taxon>
        <taxon>Chordata</taxon>
        <taxon>Craniata</taxon>
        <taxon>Vertebrata</taxon>
        <taxon>Euteleostomi</taxon>
        <taxon>Actinopterygii</taxon>
        <taxon>Neopterygii</taxon>
        <taxon>Teleostei</taxon>
        <taxon>Anguilliformes</taxon>
        <taxon>Congridae</taxon>
        <taxon>Conger</taxon>
    </lineage>
</organism>
<comment type="caution">
    <text evidence="1">The sequence shown here is derived from an EMBL/GenBank/DDBJ whole genome shotgun (WGS) entry which is preliminary data.</text>
</comment>
<gene>
    <name evidence="1" type="ORF">COCON_G00126820</name>
</gene>
<sequence>MRGRDIHVNDWLEFRARVSPGGTRLIDTTNYFVPSGIISSSVSLAPLPVTPSPRMLWFGGVMALLVTTMAFPPERLSSKADWELWKTTYGKEYSSRSSVVCPGVV</sequence>
<accession>A0A9Q1DDP0</accession>
<dbReference type="AlphaFoldDB" id="A0A9Q1DDP0"/>
<name>A0A9Q1DDP0_CONCO</name>
<keyword evidence="2" id="KW-1185">Reference proteome</keyword>
<dbReference type="EMBL" id="JAFJMO010000009">
    <property type="protein sequence ID" value="KAJ8267510.1"/>
    <property type="molecule type" value="Genomic_DNA"/>
</dbReference>
<evidence type="ECO:0000313" key="2">
    <source>
        <dbReference type="Proteomes" id="UP001152803"/>
    </source>
</evidence>
<evidence type="ECO:0000313" key="1">
    <source>
        <dbReference type="EMBL" id="KAJ8267510.1"/>
    </source>
</evidence>
<protein>
    <submittedName>
        <fullName evidence="1">Uncharacterized protein</fullName>
    </submittedName>
</protein>